<gene>
    <name evidence="8" type="ORF">JXQ802_LOCUS52338</name>
    <name evidence="7" type="ORF">PYM288_LOCUS36015</name>
</gene>
<dbReference type="Gene3D" id="1.20.1070.10">
    <property type="entry name" value="Rhodopsin 7-helix transmembrane proteins"/>
    <property type="match status" value="1"/>
</dbReference>
<evidence type="ECO:0000256" key="3">
    <source>
        <dbReference type="ARBA" id="ARBA00022989"/>
    </source>
</evidence>
<dbReference type="InterPro" id="IPR000276">
    <property type="entry name" value="GPCR_Rhodpsn"/>
</dbReference>
<dbReference type="GO" id="GO:0016020">
    <property type="term" value="C:membrane"/>
    <property type="evidence" value="ECO:0007669"/>
    <property type="project" value="UniProtKB-SubCell"/>
</dbReference>
<keyword evidence="3 5" id="KW-1133">Transmembrane helix</keyword>
<dbReference type="Pfam" id="PF00001">
    <property type="entry name" value="7tm_1"/>
    <property type="match status" value="1"/>
</dbReference>
<sequence length="328" mass="38458">MYENIGNLSKVKSFIINTSDWLLDKIIILIKEEMPSVNYLRLNCIQSNIKYKYFSRISLPQMRTLLSLPQSEMDEPRFLQVTSELPIILSYLRNNIVPIQSNIFCELWACQDYSFNVMILMLMGFTAIERYLLIFHNQFLQQHLIILHYMPMIVCIIYPIGLYIYLIFFYPCINQFTYTMITCGGPCYFYETTISIVDIFINLVFPVAVSSLASLALLTRVLCQKRRMQQRQMWKKNRRLLIQLLYIVILYNLLWLPMIICSSIMLFSPVPQSLLVELSVNILPYGIYIVILLCPFVSLMSLPELWSQRNPRIRPLAKADNALQLIAP</sequence>
<keyword evidence="10" id="KW-1185">Reference proteome</keyword>
<feature type="transmembrane region" description="Helical" evidence="5">
    <location>
        <begin position="244"/>
        <end position="270"/>
    </location>
</feature>
<evidence type="ECO:0000313" key="9">
    <source>
        <dbReference type="Proteomes" id="UP000663854"/>
    </source>
</evidence>
<protein>
    <recommendedName>
        <fullName evidence="6">G-protein coupled receptors family 1 profile domain-containing protein</fullName>
    </recommendedName>
</protein>
<evidence type="ECO:0000256" key="1">
    <source>
        <dbReference type="ARBA" id="ARBA00004370"/>
    </source>
</evidence>
<dbReference type="InterPro" id="IPR017452">
    <property type="entry name" value="GPCR_Rhodpsn_7TM"/>
</dbReference>
<dbReference type="CDD" id="cd00637">
    <property type="entry name" value="7tm_classA_rhodopsin-like"/>
    <property type="match status" value="1"/>
</dbReference>
<reference evidence="7" key="1">
    <citation type="submission" date="2021-02" db="EMBL/GenBank/DDBJ databases">
        <authorList>
            <person name="Nowell W R."/>
        </authorList>
    </citation>
    <scope>NUCLEOTIDE SEQUENCE</scope>
</reference>
<dbReference type="SUPFAM" id="SSF81321">
    <property type="entry name" value="Family A G protein-coupled receptor-like"/>
    <property type="match status" value="1"/>
</dbReference>
<dbReference type="EMBL" id="CAJNOH010006627">
    <property type="protein sequence ID" value="CAF1437472.1"/>
    <property type="molecule type" value="Genomic_DNA"/>
</dbReference>
<dbReference type="Proteomes" id="UP000663854">
    <property type="component" value="Unassembled WGS sequence"/>
</dbReference>
<dbReference type="EMBL" id="CAJNOL010008221">
    <property type="protein sequence ID" value="CAF1634757.1"/>
    <property type="molecule type" value="Genomic_DNA"/>
</dbReference>
<organism evidence="7 9">
    <name type="scientific">Rotaria sordida</name>
    <dbReference type="NCBI Taxonomy" id="392033"/>
    <lineage>
        <taxon>Eukaryota</taxon>
        <taxon>Metazoa</taxon>
        <taxon>Spiralia</taxon>
        <taxon>Gnathifera</taxon>
        <taxon>Rotifera</taxon>
        <taxon>Eurotatoria</taxon>
        <taxon>Bdelloidea</taxon>
        <taxon>Philodinida</taxon>
        <taxon>Philodinidae</taxon>
        <taxon>Rotaria</taxon>
    </lineage>
</organism>
<name>A0A815NRV9_9BILA</name>
<dbReference type="Proteomes" id="UP000663870">
    <property type="component" value="Unassembled WGS sequence"/>
</dbReference>
<dbReference type="GO" id="GO:0004930">
    <property type="term" value="F:G protein-coupled receptor activity"/>
    <property type="evidence" value="ECO:0007669"/>
    <property type="project" value="InterPro"/>
</dbReference>
<evidence type="ECO:0000313" key="8">
    <source>
        <dbReference type="EMBL" id="CAF1634757.1"/>
    </source>
</evidence>
<keyword evidence="2 5" id="KW-0812">Transmembrane</keyword>
<feature type="transmembrane region" description="Helical" evidence="5">
    <location>
        <begin position="113"/>
        <end position="133"/>
    </location>
</feature>
<evidence type="ECO:0000256" key="4">
    <source>
        <dbReference type="ARBA" id="ARBA00023136"/>
    </source>
</evidence>
<feature type="transmembrane region" description="Helical" evidence="5">
    <location>
        <begin position="199"/>
        <end position="223"/>
    </location>
</feature>
<proteinExistence type="predicted"/>
<evidence type="ECO:0000259" key="6">
    <source>
        <dbReference type="PROSITE" id="PS50262"/>
    </source>
</evidence>
<evidence type="ECO:0000313" key="7">
    <source>
        <dbReference type="EMBL" id="CAF1437472.1"/>
    </source>
</evidence>
<feature type="transmembrane region" description="Helical" evidence="5">
    <location>
        <begin position="145"/>
        <end position="170"/>
    </location>
</feature>
<comment type="caution">
    <text evidence="7">The sequence shown here is derived from an EMBL/GenBank/DDBJ whole genome shotgun (WGS) entry which is preliminary data.</text>
</comment>
<comment type="subcellular location">
    <subcellularLocation>
        <location evidence="1">Membrane</location>
    </subcellularLocation>
</comment>
<evidence type="ECO:0000313" key="10">
    <source>
        <dbReference type="Proteomes" id="UP000663870"/>
    </source>
</evidence>
<dbReference type="PROSITE" id="PS50262">
    <property type="entry name" value="G_PROTEIN_RECEP_F1_2"/>
    <property type="match status" value="1"/>
</dbReference>
<feature type="transmembrane region" description="Helical" evidence="5">
    <location>
        <begin position="282"/>
        <end position="302"/>
    </location>
</feature>
<feature type="domain" description="G-protein coupled receptors family 1 profile" evidence="6">
    <location>
        <begin position="37"/>
        <end position="298"/>
    </location>
</feature>
<dbReference type="AlphaFoldDB" id="A0A815NRV9"/>
<keyword evidence="4 5" id="KW-0472">Membrane</keyword>
<accession>A0A815NRV9</accession>
<evidence type="ECO:0000256" key="5">
    <source>
        <dbReference type="SAM" id="Phobius"/>
    </source>
</evidence>
<evidence type="ECO:0000256" key="2">
    <source>
        <dbReference type="ARBA" id="ARBA00022692"/>
    </source>
</evidence>